<dbReference type="InterPro" id="IPR001763">
    <property type="entry name" value="Rhodanese-like_dom"/>
</dbReference>
<dbReference type="HOGENOM" id="CLU_935718_0_0_2"/>
<evidence type="ECO:0008006" key="5">
    <source>
        <dbReference type="Google" id="ProtNLM"/>
    </source>
</evidence>
<sequence length="297" mass="34452">MRFYAKTDICFDVEYLIQLSVSIMRKRKTPGRTSIAVDNDTKEVIDWSMGKSDSKSVNGYVRKLLEKKHDLKWDELLTIARNEQLVCEEHNLPYIMICEDCNKALCPDCDIKAHLDLGHDVKNFCRKHQIGYNGHCLLCEKERIEEVIKIPDISPDKLMEILDSNEEIIVIDVRTEKEWGEGHLPLKYNKNINFVFNIPYFYIDLTKKDKFRELSKITLNNSLKKFIMVSQGPLVKGEEPEGSTRSYIFGALLKSMFNINNIVCLDGGWAGFHKKYPDIVEEHNKGGECRVCKFYGR</sequence>
<dbReference type="AlphaFoldDB" id="H1Z049"/>
<reference evidence="3 4" key="1">
    <citation type="submission" date="2011-10" db="EMBL/GenBank/DDBJ databases">
        <title>The Improved High-Quality Draft genome of Methanoplanus limicola DSM 2279.</title>
        <authorList>
            <consortium name="US DOE Joint Genome Institute (JGI-PGF)"/>
            <person name="Lucas S."/>
            <person name="Copeland A."/>
            <person name="Lapidus A."/>
            <person name="Glavina del Rio T."/>
            <person name="Dalin E."/>
            <person name="Tice H."/>
            <person name="Bruce D."/>
            <person name="Goodwin L."/>
            <person name="Pitluck S."/>
            <person name="Peters L."/>
            <person name="Mikhailova N."/>
            <person name="Lu M."/>
            <person name="Kyrpides N."/>
            <person name="Mavromatis K."/>
            <person name="Ivanova N."/>
            <person name="Markowitz V."/>
            <person name="Cheng J.-F."/>
            <person name="Hugenholtz P."/>
            <person name="Woyke T."/>
            <person name="Wu D."/>
            <person name="Wirth R."/>
            <person name="Brambilla E.-M."/>
            <person name="Klenk H.-P."/>
            <person name="Eisen J.A."/>
        </authorList>
    </citation>
    <scope>NUCLEOTIDE SEQUENCE [LARGE SCALE GENOMIC DNA]</scope>
    <source>
        <strain evidence="3 4">DSM 2279</strain>
    </source>
</reference>
<dbReference type="Pfam" id="PF00643">
    <property type="entry name" value="zf-B_box"/>
    <property type="match status" value="1"/>
</dbReference>
<dbReference type="Gene3D" id="3.40.250.10">
    <property type="entry name" value="Rhodanese-like domain"/>
    <property type="match status" value="1"/>
</dbReference>
<dbReference type="InterPro" id="IPR036873">
    <property type="entry name" value="Rhodanese-like_dom_sf"/>
</dbReference>
<proteinExistence type="predicted"/>
<dbReference type="Proteomes" id="UP000005741">
    <property type="component" value="Chromosome"/>
</dbReference>
<accession>H1Z049</accession>
<feature type="domain" description="Rhodanese" evidence="2">
    <location>
        <begin position="164"/>
        <end position="281"/>
    </location>
</feature>
<keyword evidence="4" id="KW-1185">Reference proteome</keyword>
<dbReference type="SUPFAM" id="SSF52821">
    <property type="entry name" value="Rhodanese/Cell cycle control phosphatase"/>
    <property type="match status" value="1"/>
</dbReference>
<organism evidence="3 4">
    <name type="scientific">Methanoplanus limicola DSM 2279</name>
    <dbReference type="NCBI Taxonomy" id="937775"/>
    <lineage>
        <taxon>Archaea</taxon>
        <taxon>Methanobacteriati</taxon>
        <taxon>Methanobacteriota</taxon>
        <taxon>Stenosarchaea group</taxon>
        <taxon>Methanomicrobia</taxon>
        <taxon>Methanomicrobiales</taxon>
        <taxon>Methanomicrobiaceae</taxon>
        <taxon>Methanoplanus</taxon>
    </lineage>
</organism>
<dbReference type="CDD" id="cd00158">
    <property type="entry name" value="RHOD"/>
    <property type="match status" value="1"/>
</dbReference>
<dbReference type="InterPro" id="IPR000315">
    <property type="entry name" value="Znf_B-box"/>
</dbReference>
<dbReference type="EMBL" id="CM001436">
    <property type="protein sequence ID" value="EHQ36141.1"/>
    <property type="molecule type" value="Genomic_DNA"/>
</dbReference>
<protein>
    <recommendedName>
        <fullName evidence="5">Rhodanese-like protein</fullName>
    </recommendedName>
</protein>
<name>H1Z049_9EURY</name>
<dbReference type="STRING" id="937775.Metlim_2056"/>
<dbReference type="GO" id="GO:0008270">
    <property type="term" value="F:zinc ion binding"/>
    <property type="evidence" value="ECO:0007669"/>
    <property type="project" value="InterPro"/>
</dbReference>
<dbReference type="InParanoid" id="H1Z049"/>
<gene>
    <name evidence="3" type="ORF">Metlim_2056</name>
</gene>
<dbReference type="SUPFAM" id="SSF57845">
    <property type="entry name" value="B-box zinc-binding domain"/>
    <property type="match status" value="1"/>
</dbReference>
<dbReference type="PROSITE" id="PS00028">
    <property type="entry name" value="ZINC_FINGER_C2H2_1"/>
    <property type="match status" value="1"/>
</dbReference>
<dbReference type="PROSITE" id="PS50206">
    <property type="entry name" value="RHODANESE_3"/>
    <property type="match status" value="1"/>
</dbReference>
<evidence type="ECO:0000259" key="2">
    <source>
        <dbReference type="PROSITE" id="PS50206"/>
    </source>
</evidence>
<evidence type="ECO:0000313" key="3">
    <source>
        <dbReference type="EMBL" id="EHQ36141.1"/>
    </source>
</evidence>
<dbReference type="PROSITE" id="PS50119">
    <property type="entry name" value="ZF_BBOX"/>
    <property type="match status" value="1"/>
</dbReference>
<feature type="domain" description="B box-type" evidence="1">
    <location>
        <begin position="82"/>
        <end position="124"/>
    </location>
</feature>
<evidence type="ECO:0000313" key="4">
    <source>
        <dbReference type="Proteomes" id="UP000005741"/>
    </source>
</evidence>
<dbReference type="InterPro" id="IPR013087">
    <property type="entry name" value="Znf_C2H2_type"/>
</dbReference>
<evidence type="ECO:0000259" key="1">
    <source>
        <dbReference type="PROSITE" id="PS50119"/>
    </source>
</evidence>